<dbReference type="InterPro" id="IPR005162">
    <property type="entry name" value="Retrotrans_gag_dom"/>
</dbReference>
<evidence type="ECO:0000313" key="3">
    <source>
        <dbReference type="Proteomes" id="UP001179952"/>
    </source>
</evidence>
<dbReference type="PANTHER" id="PTHR33223">
    <property type="entry name" value="CCHC-TYPE DOMAIN-CONTAINING PROTEIN"/>
    <property type="match status" value="1"/>
</dbReference>
<dbReference type="PANTHER" id="PTHR33223:SF10">
    <property type="entry name" value="AMINOTRANSFERASE-LIKE PLANT MOBILE DOMAIN-CONTAINING PROTEIN"/>
    <property type="match status" value="1"/>
</dbReference>
<reference evidence="2" key="2">
    <citation type="submission" date="2023-06" db="EMBL/GenBank/DDBJ databases">
        <authorList>
            <person name="Ma L."/>
            <person name="Liu K.-W."/>
            <person name="Li Z."/>
            <person name="Hsiao Y.-Y."/>
            <person name="Qi Y."/>
            <person name="Fu T."/>
            <person name="Tang G."/>
            <person name="Zhang D."/>
            <person name="Sun W.-H."/>
            <person name="Liu D.-K."/>
            <person name="Li Y."/>
            <person name="Chen G.-Z."/>
            <person name="Liu X.-D."/>
            <person name="Liao X.-Y."/>
            <person name="Jiang Y.-T."/>
            <person name="Yu X."/>
            <person name="Hao Y."/>
            <person name="Huang J."/>
            <person name="Zhao X.-W."/>
            <person name="Ke S."/>
            <person name="Chen Y.-Y."/>
            <person name="Wu W.-L."/>
            <person name="Hsu J.-L."/>
            <person name="Lin Y.-F."/>
            <person name="Huang M.-D."/>
            <person name="Li C.-Y."/>
            <person name="Huang L."/>
            <person name="Wang Z.-W."/>
            <person name="Zhao X."/>
            <person name="Zhong W.-Y."/>
            <person name="Peng D.-H."/>
            <person name="Ahmad S."/>
            <person name="Lan S."/>
            <person name="Zhang J.-S."/>
            <person name="Tsai W.-C."/>
            <person name="Van De Peer Y."/>
            <person name="Liu Z.-J."/>
        </authorList>
    </citation>
    <scope>NUCLEOTIDE SEQUENCE</scope>
    <source>
        <strain evidence="2">SCP</strain>
        <tissue evidence="2">Leaves</tissue>
    </source>
</reference>
<evidence type="ECO:0000313" key="2">
    <source>
        <dbReference type="EMBL" id="KAK1278190.1"/>
    </source>
</evidence>
<name>A0AAV9BNA6_ACOGR</name>
<accession>A0AAV9BNA6</accession>
<proteinExistence type="predicted"/>
<dbReference type="EMBL" id="JAUJYN010000002">
    <property type="protein sequence ID" value="KAK1278190.1"/>
    <property type="molecule type" value="Genomic_DNA"/>
</dbReference>
<reference evidence="2" key="1">
    <citation type="journal article" date="2023" name="Nat. Commun.">
        <title>Diploid and tetraploid genomes of Acorus and the evolution of monocots.</title>
        <authorList>
            <person name="Ma L."/>
            <person name="Liu K.W."/>
            <person name="Li Z."/>
            <person name="Hsiao Y.Y."/>
            <person name="Qi Y."/>
            <person name="Fu T."/>
            <person name="Tang G.D."/>
            <person name="Zhang D."/>
            <person name="Sun W.H."/>
            <person name="Liu D.K."/>
            <person name="Li Y."/>
            <person name="Chen G.Z."/>
            <person name="Liu X.D."/>
            <person name="Liao X.Y."/>
            <person name="Jiang Y.T."/>
            <person name="Yu X."/>
            <person name="Hao Y."/>
            <person name="Huang J."/>
            <person name="Zhao X.W."/>
            <person name="Ke S."/>
            <person name="Chen Y.Y."/>
            <person name="Wu W.L."/>
            <person name="Hsu J.L."/>
            <person name="Lin Y.F."/>
            <person name="Huang M.D."/>
            <person name="Li C.Y."/>
            <person name="Huang L."/>
            <person name="Wang Z.W."/>
            <person name="Zhao X."/>
            <person name="Zhong W.Y."/>
            <person name="Peng D.H."/>
            <person name="Ahmad S."/>
            <person name="Lan S."/>
            <person name="Zhang J.S."/>
            <person name="Tsai W.C."/>
            <person name="Van de Peer Y."/>
            <person name="Liu Z.J."/>
        </authorList>
    </citation>
    <scope>NUCLEOTIDE SEQUENCE</scope>
    <source>
        <strain evidence="2">SCP</strain>
    </source>
</reference>
<dbReference type="Proteomes" id="UP001179952">
    <property type="component" value="Unassembled WGS sequence"/>
</dbReference>
<protein>
    <recommendedName>
        <fullName evidence="1">Retrotransposon gag domain-containing protein</fullName>
    </recommendedName>
</protein>
<keyword evidence="3" id="KW-1185">Reference proteome</keyword>
<gene>
    <name evidence="2" type="ORF">QJS04_geneDACA014412</name>
</gene>
<dbReference type="Pfam" id="PF03732">
    <property type="entry name" value="Retrotrans_gag"/>
    <property type="match status" value="1"/>
</dbReference>
<feature type="domain" description="Retrotransposon gag" evidence="1">
    <location>
        <begin position="63"/>
        <end position="129"/>
    </location>
</feature>
<dbReference type="AlphaFoldDB" id="A0AAV9BNA6"/>
<comment type="caution">
    <text evidence="2">The sequence shown here is derived from an EMBL/GenBank/DDBJ whole genome shotgun (WGS) entry which is preliminary data.</text>
</comment>
<organism evidence="2 3">
    <name type="scientific">Acorus gramineus</name>
    <name type="common">Dwarf sweet flag</name>
    <dbReference type="NCBI Taxonomy" id="55184"/>
    <lineage>
        <taxon>Eukaryota</taxon>
        <taxon>Viridiplantae</taxon>
        <taxon>Streptophyta</taxon>
        <taxon>Embryophyta</taxon>
        <taxon>Tracheophyta</taxon>
        <taxon>Spermatophyta</taxon>
        <taxon>Magnoliopsida</taxon>
        <taxon>Liliopsida</taxon>
        <taxon>Acoraceae</taxon>
        <taxon>Acorus</taxon>
    </lineage>
</organism>
<sequence>MLEHALRCFASPCCTTILRERLPSKFVQPKFKLYNGTTDPCDHILAFRHSMALYELYDKLMCRLFPSSLEGAALNWFHLLPPAIIHTFEELGTMFAKHFICSKQRKKDLGDLMKIQMQQGETIRQYVDRSTY</sequence>
<evidence type="ECO:0000259" key="1">
    <source>
        <dbReference type="Pfam" id="PF03732"/>
    </source>
</evidence>